<organism evidence="2 3">
    <name type="scientific">Hohenbuehelia grisea</name>
    <dbReference type="NCBI Taxonomy" id="104357"/>
    <lineage>
        <taxon>Eukaryota</taxon>
        <taxon>Fungi</taxon>
        <taxon>Dikarya</taxon>
        <taxon>Basidiomycota</taxon>
        <taxon>Agaricomycotina</taxon>
        <taxon>Agaricomycetes</taxon>
        <taxon>Agaricomycetidae</taxon>
        <taxon>Agaricales</taxon>
        <taxon>Pleurotineae</taxon>
        <taxon>Pleurotaceae</taxon>
        <taxon>Hohenbuehelia</taxon>
    </lineage>
</organism>
<comment type="caution">
    <text evidence="2">The sequence shown here is derived from an EMBL/GenBank/DDBJ whole genome shotgun (WGS) entry which is preliminary data.</text>
</comment>
<evidence type="ECO:0000313" key="3">
    <source>
        <dbReference type="Proteomes" id="UP001556367"/>
    </source>
</evidence>
<keyword evidence="3" id="KW-1185">Reference proteome</keyword>
<dbReference type="Proteomes" id="UP001556367">
    <property type="component" value="Unassembled WGS sequence"/>
</dbReference>
<sequence>MDFLCAQALTPHCQTLFKAIKTGVDTPVGGSTRCWPKKSADEKIGIRFDWGGAAFRDPHGLWWRILNLQLNANAESEAIRKEAQKNGTDDTRSKIYIPTTPGGKALHPDIGEKEVREQITSEILTNGV</sequence>
<feature type="region of interest" description="Disordered" evidence="1">
    <location>
        <begin position="80"/>
        <end position="108"/>
    </location>
</feature>
<dbReference type="EMBL" id="JASNQZ010000017">
    <property type="protein sequence ID" value="KAL0945743.1"/>
    <property type="molecule type" value="Genomic_DNA"/>
</dbReference>
<evidence type="ECO:0000256" key="1">
    <source>
        <dbReference type="SAM" id="MobiDB-lite"/>
    </source>
</evidence>
<reference evidence="3" key="1">
    <citation type="submission" date="2024-06" db="EMBL/GenBank/DDBJ databases">
        <title>Multi-omics analyses provide insights into the biosynthesis of the anticancer antibiotic pleurotin in Hohenbuehelia grisea.</title>
        <authorList>
            <person name="Weaver J.A."/>
            <person name="Alberti F."/>
        </authorList>
    </citation>
    <scope>NUCLEOTIDE SEQUENCE [LARGE SCALE GENOMIC DNA]</scope>
    <source>
        <strain evidence="3">T-177</strain>
    </source>
</reference>
<gene>
    <name evidence="2" type="ORF">HGRIS_014888</name>
</gene>
<proteinExistence type="predicted"/>
<feature type="compositionally biased region" description="Basic and acidic residues" evidence="1">
    <location>
        <begin position="80"/>
        <end position="93"/>
    </location>
</feature>
<accession>A0ABR3IR32</accession>
<evidence type="ECO:0000313" key="2">
    <source>
        <dbReference type="EMBL" id="KAL0945743.1"/>
    </source>
</evidence>
<protein>
    <submittedName>
        <fullName evidence="2">Uncharacterized protein</fullName>
    </submittedName>
</protein>
<name>A0ABR3IR32_9AGAR</name>